<keyword evidence="3" id="KW-1185">Reference proteome</keyword>
<feature type="region of interest" description="Disordered" evidence="1">
    <location>
        <begin position="193"/>
        <end position="238"/>
    </location>
</feature>
<evidence type="ECO:0000256" key="1">
    <source>
        <dbReference type="SAM" id="MobiDB-lite"/>
    </source>
</evidence>
<name>A0A7J6LFZ2_PERCH</name>
<gene>
    <name evidence="2" type="ORF">FOL47_008290</name>
</gene>
<feature type="region of interest" description="Disordered" evidence="1">
    <location>
        <begin position="997"/>
        <end position="1023"/>
    </location>
</feature>
<feature type="region of interest" description="Disordered" evidence="1">
    <location>
        <begin position="264"/>
        <end position="312"/>
    </location>
</feature>
<sequence length="1114" mass="125082">MRAESFSILQGVSPNDCREGFYIGTNGIPLYTTAREVVEARVSDKLQAAYDQLDSMISETKTKLLELETEQHFRCCKIASLMVDMSRMLEQMRAGKEAMMIRHNDDLERLRVEHTVECEKDEGKLEGCHKQISDSPHVHPELEDAIGQAYTQLENMAASIEGFAKDMLQLHNDYPNEIETFYDGYKDRLGGLVGLGPLSKPPQQGESPTAEDVSADHSPGDPAEQEASENTTGSRQLWPGVVPAGMFEVFTLRQFVEERVCKEHVEEEPCRDEAENVDEASTEYPGNEQEGEDAAAEGSEIAEPEDKAPTWPRRVNGEDCILDVHVEAEWLCEYIHTIRLKLMESVQTEAEVLLQASNNAARKGAEELSCELDERLRRHATRKGFVRSEWYEPRLKQIISHKRKFERHIIGIARKSAAQDEQFNALIDVVIEADQRFHASISEHSQTLSELKAASSETKASNADATLEGLKALERQSKDAGDESKTVYLTSTTRQVDNLVSANNDVIRLQKEQTLEGYSIPEIEGRYTELGSLPVERSSRPSGRRRIWFWFVRFYAEETRKLNESLLAKAAIRRMRIDEIQAAMDKMVGGALGVFEAERTEVLEEMKNRYGLGQEHTAARRLLEGKIRDISSPITEALSKILSLGNYLTKLIGSSSVSEISSVPGCPRDHLLVTRTPYLDIEIRGSLSIFIASVIAMLERLEGLKPQQREKFTLKKAPQCRVLQRLPWQFDPTSDPDEASIRSDSLKAVVGVLSVGEQKTFPGEVEASIASLTQRFAADLPYYLKEYVNHVRSNTGSLRAEALAQLKATCLQLRNDVIPQASLAVFTAIESDAVAQLESALTAAMDRCSGLCERSDKKHSEHLKTLERIGRLETPDLESELALVKLKRRETVRHLSASTALYAARAEAFKILVDGGLAACETFDAAFECILKHLDSVPWGELFDSIPGVEDTVPRRMSLKRLMRMRDAGETEPIDQSGESLPSRLWEGVNGSMIIPDAEAWSRPRPVQKDDAQNSEEQETDDFRVPEVKAAEERSVHSYRSEAHKTVLRTRNDKYSATCSMFSDLGRNALDHLDKLEEAEDRRSAEWEKSLEHWGLEDLEPVVEVDEQETADAT</sequence>
<protein>
    <submittedName>
        <fullName evidence="2">Uncharacterized protein</fullName>
    </submittedName>
</protein>
<dbReference type="OrthoDB" id="434658at2759"/>
<evidence type="ECO:0000313" key="3">
    <source>
        <dbReference type="Proteomes" id="UP000591131"/>
    </source>
</evidence>
<proteinExistence type="predicted"/>
<feature type="compositionally biased region" description="Basic and acidic residues" evidence="1">
    <location>
        <begin position="264"/>
        <end position="274"/>
    </location>
</feature>
<comment type="caution">
    <text evidence="2">The sequence shown here is derived from an EMBL/GenBank/DDBJ whole genome shotgun (WGS) entry which is preliminary data.</text>
</comment>
<feature type="compositionally biased region" description="Acidic residues" evidence="1">
    <location>
        <begin position="289"/>
        <end position="303"/>
    </location>
</feature>
<evidence type="ECO:0000313" key="2">
    <source>
        <dbReference type="EMBL" id="KAF4657841.1"/>
    </source>
</evidence>
<dbReference type="Proteomes" id="UP000591131">
    <property type="component" value="Unassembled WGS sequence"/>
</dbReference>
<reference evidence="2 3" key="1">
    <citation type="submission" date="2020-04" db="EMBL/GenBank/DDBJ databases">
        <title>Perkinsus chesapeaki whole genome sequence.</title>
        <authorList>
            <person name="Bogema D.R."/>
        </authorList>
    </citation>
    <scope>NUCLEOTIDE SEQUENCE [LARGE SCALE GENOMIC DNA]</scope>
    <source>
        <strain evidence="2">ATCC PRA-425</strain>
    </source>
</reference>
<organism evidence="2 3">
    <name type="scientific">Perkinsus chesapeaki</name>
    <name type="common">Clam parasite</name>
    <name type="synonym">Perkinsus andrewsi</name>
    <dbReference type="NCBI Taxonomy" id="330153"/>
    <lineage>
        <taxon>Eukaryota</taxon>
        <taxon>Sar</taxon>
        <taxon>Alveolata</taxon>
        <taxon>Perkinsozoa</taxon>
        <taxon>Perkinsea</taxon>
        <taxon>Perkinsida</taxon>
        <taxon>Perkinsidae</taxon>
        <taxon>Perkinsus</taxon>
    </lineage>
</organism>
<dbReference type="AlphaFoldDB" id="A0A7J6LFZ2"/>
<dbReference type="EMBL" id="JAAPAO010000521">
    <property type="protein sequence ID" value="KAF4657841.1"/>
    <property type="molecule type" value="Genomic_DNA"/>
</dbReference>
<accession>A0A7J6LFZ2</accession>